<dbReference type="Proteomes" id="UP001165042">
    <property type="component" value="Unassembled WGS sequence"/>
</dbReference>
<dbReference type="AlphaFoldDB" id="A0A9W6QR17"/>
<evidence type="ECO:0000313" key="2">
    <source>
        <dbReference type="Proteomes" id="UP001165042"/>
    </source>
</evidence>
<evidence type="ECO:0000313" key="1">
    <source>
        <dbReference type="EMBL" id="GLW94571.1"/>
    </source>
</evidence>
<keyword evidence="2" id="KW-1185">Reference proteome</keyword>
<accession>A0A9W6QR17</accession>
<dbReference type="Pfam" id="PF19741">
    <property type="entry name" value="DUF6230"/>
    <property type="match status" value="1"/>
</dbReference>
<gene>
    <name evidence="1" type="ORF">Aglo03_53870</name>
</gene>
<dbReference type="EMBL" id="BSSD01000009">
    <property type="protein sequence ID" value="GLW94571.1"/>
    <property type="molecule type" value="Genomic_DNA"/>
</dbReference>
<dbReference type="InterPro" id="IPR046198">
    <property type="entry name" value="DUF6230"/>
</dbReference>
<organism evidence="1 2">
    <name type="scientific">Actinokineospora globicatena</name>
    <dbReference type="NCBI Taxonomy" id="103729"/>
    <lineage>
        <taxon>Bacteria</taxon>
        <taxon>Bacillati</taxon>
        <taxon>Actinomycetota</taxon>
        <taxon>Actinomycetes</taxon>
        <taxon>Pseudonocardiales</taxon>
        <taxon>Pseudonocardiaceae</taxon>
        <taxon>Actinokineospora</taxon>
    </lineage>
</organism>
<comment type="caution">
    <text evidence="1">The sequence shown here is derived from an EMBL/GenBank/DDBJ whole genome shotgun (WGS) entry which is preliminary data.</text>
</comment>
<reference evidence="1" key="1">
    <citation type="submission" date="2023-02" db="EMBL/GenBank/DDBJ databases">
        <title>Actinokineospora globicatena NBRC 15670.</title>
        <authorList>
            <person name="Ichikawa N."/>
            <person name="Sato H."/>
            <person name="Tonouchi N."/>
        </authorList>
    </citation>
    <scope>NUCLEOTIDE SEQUENCE</scope>
    <source>
        <strain evidence="1">NBRC 15670</strain>
    </source>
</reference>
<dbReference type="RefSeq" id="WP_285612617.1">
    <property type="nucleotide sequence ID" value="NZ_BSSD01000009.1"/>
</dbReference>
<protein>
    <submittedName>
        <fullName evidence="1">Cholesterol esterase</fullName>
    </submittedName>
</protein>
<proteinExistence type="predicted"/>
<sequence length="239" mass="24662">MPRPEHSRLHPRAALRAWNERMRAESTGPRTGTRWGRSTLVALPAAAVATALGVAMAQGALAANFFVSGQPFTLRSDQVNGSGFAAFLHSRQLADGSQAGKGEAMARAGFQSAKLDGLCAVIHQTILGLPYTLKLNAGSPVDGTPNGGADVIDAYNLILEAKAVQGTQSQFSEMVLGKTAHQVQMGGQPLEGGTVGAFGLEAGVVRVTGLTADAYTAEISGNITLPKLNLGIVPGTVNC</sequence>
<name>A0A9W6QR17_9PSEU</name>